<dbReference type="EMBL" id="CP062008">
    <property type="protein sequence ID" value="QPG69115.1"/>
    <property type="molecule type" value="Genomic_DNA"/>
</dbReference>
<evidence type="ECO:0000313" key="4">
    <source>
        <dbReference type="Proteomes" id="UP000309231"/>
    </source>
</evidence>
<dbReference type="RefSeq" id="WP_053855104.1">
    <property type="nucleotide sequence ID" value="NZ_ANBS01000055.1"/>
</dbReference>
<dbReference type="KEGG" id="mmuc:C1S78_027640"/>
<evidence type="ECO:0000256" key="1">
    <source>
        <dbReference type="SAM" id="MobiDB-lite"/>
    </source>
</evidence>
<dbReference type="EMBL" id="POTL01000001">
    <property type="protein sequence ID" value="TLH55636.1"/>
    <property type="molecule type" value="Genomic_DNA"/>
</dbReference>
<protein>
    <recommendedName>
        <fullName evidence="5">ParB/Sulfiredoxin domain-containing protein</fullName>
    </recommendedName>
</protein>
<dbReference type="AlphaFoldDB" id="A0A8H2PIA6"/>
<dbReference type="Pfam" id="PF20188">
    <property type="entry name" value="DUF6551"/>
    <property type="match status" value="1"/>
</dbReference>
<keyword evidence="4" id="KW-1185">Reference proteome</keyword>
<reference evidence="2 4" key="3">
    <citation type="journal article" date="2019" name="Sci. Rep.">
        <title>Insight into the biology of Mycobacterium mucogenicum and Mycobacterium neoaurum clade members.</title>
        <authorList>
            <person name="Behra P.R.K."/>
            <person name="Pettersson B.M.F."/>
            <person name="Ramesh M."/>
            <person name="Dasgupta S."/>
            <person name="Kirsebom L.A."/>
        </authorList>
    </citation>
    <scope>NUCLEOTIDE SEQUENCE [LARGE SCALE GENOMIC DNA]</scope>
    <source>
        <strain evidence="2 4">DSM 44124</strain>
    </source>
</reference>
<feature type="compositionally biased region" description="Pro residues" evidence="1">
    <location>
        <begin position="271"/>
        <end position="281"/>
    </location>
</feature>
<evidence type="ECO:0000313" key="2">
    <source>
        <dbReference type="EMBL" id="QPG69115.1"/>
    </source>
</evidence>
<name>A0A8H2PIA6_MYCMU</name>
<evidence type="ECO:0000313" key="3">
    <source>
        <dbReference type="EMBL" id="TLH55636.1"/>
    </source>
</evidence>
<sequence>MTGTDVYTTTLRPSECFVDQTYQRLLDVARARTITASWDRRLVGIIEVSDRGPDASPRYAVVDGQHRWAAARFLQNPPQLVANVHEGLTVEQEAELFDKLNRQRRQPTTWDHWKARRAAGDTTVAAIERVVAKAGLVVTETTGRDGAVWCISTMEKIFASGGPELLQMTLDVITIAWGHQRAAVEAPMVHGIAMALQTFDGRISAQRLDDALTAVAPKRIRVMATTLRDDAGMTGSLAKLTAVAIINLYNGLPGAKLQWPNTWRGTLAKPAPEPRQQPVPPSSSAGAKTALPEPDTASAAPEPVPASTVSASGGDCEATVAADHPAATAERSEAITTMLAGTATPDDLYDQVDAMAGRDAAEVADALGITERRVRQIRAEIDGAVPQHRPASRLGRV</sequence>
<proteinExistence type="predicted"/>
<reference evidence="3" key="1">
    <citation type="submission" date="2018-01" db="EMBL/GenBank/DDBJ databases">
        <title>Comparative genomics of Mycobacterium mucogenicum and Mycobacterium neoaurum clade members emphasizing tRNA and non-coding RNA.</title>
        <authorList>
            <person name="Behra P.R.K."/>
            <person name="Pettersson B.M.F."/>
            <person name="Das S."/>
            <person name="Dasgupta S."/>
            <person name="Kirsebom L.A."/>
        </authorList>
    </citation>
    <scope>NUCLEOTIDE SEQUENCE</scope>
    <source>
        <strain evidence="3">DSM 44124</strain>
    </source>
</reference>
<organism evidence="3">
    <name type="scientific">Mycolicibacterium mucogenicum DSM 44124</name>
    <dbReference type="NCBI Taxonomy" id="1226753"/>
    <lineage>
        <taxon>Bacteria</taxon>
        <taxon>Bacillati</taxon>
        <taxon>Actinomycetota</taxon>
        <taxon>Actinomycetes</taxon>
        <taxon>Mycobacteriales</taxon>
        <taxon>Mycobacteriaceae</taxon>
        <taxon>Mycolicibacterium</taxon>
    </lineage>
</organism>
<dbReference type="Proteomes" id="UP000309231">
    <property type="component" value="Chromosome"/>
</dbReference>
<feature type="region of interest" description="Disordered" evidence="1">
    <location>
        <begin position="264"/>
        <end position="313"/>
    </location>
</feature>
<reference evidence="2 4" key="2">
    <citation type="journal article" date="2019" name="BMC Evol. Biol.">
        <title>Comparative genomics of Mycobacterium mucogenicum and Mycobacterium neoaurum clade members emphasizing tRNA and non-coding RNA.</title>
        <authorList>
            <person name="Behra P.R.K."/>
            <person name="Pettersson B.M.F."/>
            <person name="Das S."/>
            <person name="Dasgupta S."/>
            <person name="Kirsebom L.A."/>
        </authorList>
    </citation>
    <scope>NUCLEOTIDE SEQUENCE [LARGE SCALE GENOMIC DNA]</scope>
    <source>
        <strain evidence="2 4">DSM 44124</strain>
    </source>
</reference>
<accession>A0A8H2PIA6</accession>
<dbReference type="GeneID" id="76728736"/>
<evidence type="ECO:0008006" key="5">
    <source>
        <dbReference type="Google" id="ProtNLM"/>
    </source>
</evidence>
<gene>
    <name evidence="2" type="ORF">C1S78_027640</name>
    <name evidence="3" type="ORF">C1S78_27580</name>
</gene>
<dbReference type="InterPro" id="IPR046681">
    <property type="entry name" value="DUF6551"/>
</dbReference>